<reference evidence="1 2" key="1">
    <citation type="submission" date="2015-01" db="EMBL/GenBank/DDBJ databases">
        <title>Evolution of Trichinella species and genotypes.</title>
        <authorList>
            <person name="Korhonen P.K."/>
            <person name="Edoardo P."/>
            <person name="Giuseppe L.R."/>
            <person name="Gasser R.B."/>
        </authorList>
    </citation>
    <scope>NUCLEOTIDE SEQUENCE [LARGE SCALE GENOMIC DNA]</scope>
    <source>
        <strain evidence="1">ISS1980</strain>
    </source>
</reference>
<evidence type="ECO:0008006" key="3">
    <source>
        <dbReference type="Google" id="ProtNLM"/>
    </source>
</evidence>
<dbReference type="OrthoDB" id="10367500at2759"/>
<name>A0A0V1N9I8_9BILA</name>
<evidence type="ECO:0000313" key="2">
    <source>
        <dbReference type="Proteomes" id="UP000054843"/>
    </source>
</evidence>
<evidence type="ECO:0000313" key="1">
    <source>
        <dbReference type="EMBL" id="KRZ80694.1"/>
    </source>
</evidence>
<organism evidence="1 2">
    <name type="scientific">Trichinella papuae</name>
    <dbReference type="NCBI Taxonomy" id="268474"/>
    <lineage>
        <taxon>Eukaryota</taxon>
        <taxon>Metazoa</taxon>
        <taxon>Ecdysozoa</taxon>
        <taxon>Nematoda</taxon>
        <taxon>Enoplea</taxon>
        <taxon>Dorylaimia</taxon>
        <taxon>Trichinellida</taxon>
        <taxon>Trichinellidae</taxon>
        <taxon>Trichinella</taxon>
    </lineage>
</organism>
<accession>A0A0V1N9I8</accession>
<keyword evidence="2" id="KW-1185">Reference proteome</keyword>
<sequence>MIYAVGIGTIDVEVCNVSLQVNYVSPQRYSLRSRVLIYVGAADARGYKIVMDSGNISLVMINKRELVRYKVSDLYTLLIRPHSGKFRGPHCRSRRMRFVGTLASLTRSYHF</sequence>
<dbReference type="Proteomes" id="UP000054843">
    <property type="component" value="Unassembled WGS sequence"/>
</dbReference>
<gene>
    <name evidence="1" type="ORF">T10_12747</name>
</gene>
<dbReference type="EMBL" id="JYDO01000001">
    <property type="protein sequence ID" value="KRZ80694.1"/>
    <property type="molecule type" value="Genomic_DNA"/>
</dbReference>
<dbReference type="AlphaFoldDB" id="A0A0V1N9I8"/>
<proteinExistence type="predicted"/>
<comment type="caution">
    <text evidence="1">The sequence shown here is derived from an EMBL/GenBank/DDBJ whole genome shotgun (WGS) entry which is preliminary data.</text>
</comment>
<protein>
    <recommendedName>
        <fullName evidence="3">Retrovirus-related Pol polyprotein from transposon TNT 1-94</fullName>
    </recommendedName>
</protein>